<dbReference type="AlphaFoldDB" id="A0A7C8JIU2"/>
<reference evidence="3 4" key="1">
    <citation type="submission" date="2019-06" db="EMBL/GenBank/DDBJ databases">
        <authorList>
            <person name="Palmer J.M."/>
        </authorList>
    </citation>
    <scope>NUCLEOTIDE SEQUENCE [LARGE SCALE GENOMIC DNA]</scope>
    <source>
        <strain evidence="3 4">TWF102</strain>
    </source>
</reference>
<keyword evidence="2" id="KW-0732">Signal</keyword>
<accession>A0A7C8JIU2</accession>
<protein>
    <submittedName>
        <fullName evidence="3">Uncharacterized protein</fullName>
    </submittedName>
</protein>
<evidence type="ECO:0000256" key="1">
    <source>
        <dbReference type="SAM" id="MobiDB-lite"/>
    </source>
</evidence>
<feature type="chain" id="PRO_5028830211" evidence="2">
    <location>
        <begin position="22"/>
        <end position="180"/>
    </location>
</feature>
<feature type="signal peptide" evidence="2">
    <location>
        <begin position="1"/>
        <end position="21"/>
    </location>
</feature>
<evidence type="ECO:0000313" key="4">
    <source>
        <dbReference type="Proteomes" id="UP000475325"/>
    </source>
</evidence>
<organism evidence="3 4">
    <name type="scientific">Orbilia oligospora</name>
    <name type="common">Nematode-trapping fungus</name>
    <name type="synonym">Arthrobotrys oligospora</name>
    <dbReference type="NCBI Taxonomy" id="2813651"/>
    <lineage>
        <taxon>Eukaryota</taxon>
        <taxon>Fungi</taxon>
        <taxon>Dikarya</taxon>
        <taxon>Ascomycota</taxon>
        <taxon>Pezizomycotina</taxon>
        <taxon>Orbiliomycetes</taxon>
        <taxon>Orbiliales</taxon>
        <taxon>Orbiliaceae</taxon>
        <taxon>Orbilia</taxon>
    </lineage>
</organism>
<evidence type="ECO:0000256" key="2">
    <source>
        <dbReference type="SAM" id="SignalP"/>
    </source>
</evidence>
<evidence type="ECO:0000313" key="3">
    <source>
        <dbReference type="EMBL" id="KAF3104959.1"/>
    </source>
</evidence>
<sequence>MLHLPCLPFFLVVTSFKTALAEYKASTEVDLEDEKCETVLQKITDFWGIKKPSAKATTSAATNGAKGDEEAGGTGGTVANGISDIAGPPAIHQPLAPQNNSKKSRGLSRFTNKQKKPTDSAGSGGGDGKCNDEGDLAKYIMGYAGSFETERTSGTWNEIGHLLTQYIPVAAGLLSALDRS</sequence>
<proteinExistence type="predicted"/>
<comment type="caution">
    <text evidence="3">The sequence shown here is derived from an EMBL/GenBank/DDBJ whole genome shotgun (WGS) entry which is preliminary data.</text>
</comment>
<dbReference type="Proteomes" id="UP000475325">
    <property type="component" value="Unassembled WGS sequence"/>
</dbReference>
<dbReference type="EMBL" id="WIQW01000015">
    <property type="protein sequence ID" value="KAF3104959.1"/>
    <property type="molecule type" value="Genomic_DNA"/>
</dbReference>
<name>A0A7C8JIU2_ORBOL</name>
<gene>
    <name evidence="3" type="ORF">TWF102_002720</name>
</gene>
<feature type="region of interest" description="Disordered" evidence="1">
    <location>
        <begin position="57"/>
        <end position="129"/>
    </location>
</feature>